<dbReference type="RefSeq" id="WP_133678824.1">
    <property type="nucleotide sequence ID" value="NZ_SNZP01000003.1"/>
</dbReference>
<dbReference type="OrthoDB" id="9134483at2"/>
<protein>
    <submittedName>
        <fullName evidence="1">Uncharacterized protein</fullName>
    </submittedName>
</protein>
<dbReference type="Proteomes" id="UP000295611">
    <property type="component" value="Unassembled WGS sequence"/>
</dbReference>
<dbReference type="AlphaFoldDB" id="A0A4V3DVL7"/>
<dbReference type="EMBL" id="SNZP01000003">
    <property type="protein sequence ID" value="TDR81449.1"/>
    <property type="molecule type" value="Genomic_DNA"/>
</dbReference>
<keyword evidence="2" id="KW-1185">Reference proteome</keyword>
<evidence type="ECO:0000313" key="2">
    <source>
        <dbReference type="Proteomes" id="UP000295611"/>
    </source>
</evidence>
<reference evidence="1 2" key="1">
    <citation type="submission" date="2019-03" db="EMBL/GenBank/DDBJ databases">
        <title>Genomic Encyclopedia of Type Strains, Phase III (KMG-III): the genomes of soil and plant-associated and newly described type strains.</title>
        <authorList>
            <person name="Whitman W."/>
        </authorList>
    </citation>
    <scope>NUCLEOTIDE SEQUENCE [LARGE SCALE GENOMIC DNA]</scope>
    <source>
        <strain evidence="1 2">CECT 8976</strain>
    </source>
</reference>
<gene>
    <name evidence="1" type="ORF">DFP86_103102</name>
</gene>
<sequence>MSRRQWLLFGAALLALGLVKLALVAWYLRGHDDTAEETVSCAQGAGDCRLPGGARLRFLDQPRAGQPFSIELSGVTAGIEPAAEFSMQSMDMGFNRYRFVPDHAVWRLRATLPVCVSGRRDWQMTLLLDGHRYRMPLQVR</sequence>
<organism evidence="1 2">
    <name type="scientific">Paludibacterium purpuratum</name>
    <dbReference type="NCBI Taxonomy" id="1144873"/>
    <lineage>
        <taxon>Bacteria</taxon>
        <taxon>Pseudomonadati</taxon>
        <taxon>Pseudomonadota</taxon>
        <taxon>Betaproteobacteria</taxon>
        <taxon>Neisseriales</taxon>
        <taxon>Chromobacteriaceae</taxon>
        <taxon>Paludibacterium</taxon>
    </lineage>
</organism>
<evidence type="ECO:0000313" key="1">
    <source>
        <dbReference type="EMBL" id="TDR81449.1"/>
    </source>
</evidence>
<name>A0A4V3DVL7_9NEIS</name>
<proteinExistence type="predicted"/>
<comment type="caution">
    <text evidence="1">The sequence shown here is derived from an EMBL/GenBank/DDBJ whole genome shotgun (WGS) entry which is preliminary data.</text>
</comment>
<accession>A0A4V3DVL7</accession>